<comment type="caution">
    <text evidence="1">The sequence shown here is derived from an EMBL/GenBank/DDBJ whole genome shotgun (WGS) entry which is preliminary data.</text>
</comment>
<keyword evidence="2" id="KW-1185">Reference proteome</keyword>
<dbReference type="AlphaFoldDB" id="A0ABC8TKZ3"/>
<proteinExistence type="predicted"/>
<dbReference type="EMBL" id="CAUOFW020005436">
    <property type="protein sequence ID" value="CAK9170135.1"/>
    <property type="molecule type" value="Genomic_DNA"/>
</dbReference>
<dbReference type="Proteomes" id="UP001642360">
    <property type="component" value="Unassembled WGS sequence"/>
</dbReference>
<evidence type="ECO:0000313" key="1">
    <source>
        <dbReference type="EMBL" id="CAK9170135.1"/>
    </source>
</evidence>
<dbReference type="PANTHER" id="PTHR34954">
    <property type="entry name" value="EXPRESSED PROTEIN"/>
    <property type="match status" value="1"/>
</dbReference>
<accession>A0ABC8TKZ3</accession>
<dbReference type="InterPro" id="IPR044160">
    <property type="entry name" value="TGD4-like"/>
</dbReference>
<gene>
    <name evidence="1" type="ORF">ILEXP_LOCUS39621</name>
</gene>
<organism evidence="1 2">
    <name type="scientific">Ilex paraguariensis</name>
    <name type="common">yerba mate</name>
    <dbReference type="NCBI Taxonomy" id="185542"/>
    <lineage>
        <taxon>Eukaryota</taxon>
        <taxon>Viridiplantae</taxon>
        <taxon>Streptophyta</taxon>
        <taxon>Embryophyta</taxon>
        <taxon>Tracheophyta</taxon>
        <taxon>Spermatophyta</taxon>
        <taxon>Magnoliopsida</taxon>
        <taxon>eudicotyledons</taxon>
        <taxon>Gunneridae</taxon>
        <taxon>Pentapetalae</taxon>
        <taxon>asterids</taxon>
        <taxon>campanulids</taxon>
        <taxon>Aquifoliales</taxon>
        <taxon>Aquifoliaceae</taxon>
        <taxon>Ilex</taxon>
    </lineage>
</organism>
<dbReference type="PANTHER" id="PTHR34954:SF4">
    <property type="entry name" value="PROTEIN TRIGALACTOSYLDIACYLGLYCEROL 4, CHLOROPLASTIC"/>
    <property type="match status" value="1"/>
</dbReference>
<evidence type="ECO:0000313" key="2">
    <source>
        <dbReference type="Proteomes" id="UP001642360"/>
    </source>
</evidence>
<sequence>MNKLRWAMDGGGFWDVDMSTPITLDGLARLVTDDPIPLGLSRGARLSRPKQIDFFQRFMSMPLVPSSSFAAQGFSIQRVLSFPFAETWFATWLGQFNMQKFVSSIKEKGLMQPSEASWLQIIGKHLCNKSLYAVDFCSELLITPDDTLLVSVEAYGDHQTTPRKKAVFHHKFPRHNLMVEAAWPGLFIDEHGTYWDVPFTMAIDLASIASNSGASYHMCINQNAGSPKKFESQPTSGEPPSGVPATLLAGLCAKAAFSFKKNIEIWKSKAPKLKMVQPYDIFLSNPHISASGILGAVIAASLGDNSVIAQVEDERQGFKGYSLCARRANSAIVADMFASVSLLAQYGNFQKLFLDLSRFYAHMDFPSGSKFISGATCLAYDLYHSQAPCLEAVEAICPKVTLSFQQQIAGPFSFRVDSGVAIDLKNREWHLSVNNPVFAIEYALQVLGSAKAVAWYSPKQREFMMELRFFDK</sequence>
<protein>
    <submittedName>
        <fullName evidence="1">Uncharacterized protein</fullName>
    </submittedName>
</protein>
<reference evidence="1 2" key="1">
    <citation type="submission" date="2024-02" db="EMBL/GenBank/DDBJ databases">
        <authorList>
            <person name="Vignale AGUSTIN F."/>
            <person name="Sosa J E."/>
            <person name="Modenutti C."/>
        </authorList>
    </citation>
    <scope>NUCLEOTIDE SEQUENCE [LARGE SCALE GENOMIC DNA]</scope>
</reference>
<name>A0ABC8TKZ3_9AQUA</name>